<evidence type="ECO:0000256" key="1">
    <source>
        <dbReference type="SAM" id="MobiDB-lite"/>
    </source>
</evidence>
<feature type="non-terminal residue" evidence="2">
    <location>
        <position position="1"/>
    </location>
</feature>
<name>A0A1B6E3S7_9HEMI</name>
<dbReference type="PANTHER" id="PTHR21608:SF7">
    <property type="entry name" value="KINESIN-LIKE PROTEIN CG14535"/>
    <property type="match status" value="1"/>
</dbReference>
<gene>
    <name evidence="2" type="ORF">g.2785</name>
</gene>
<feature type="compositionally biased region" description="Low complexity" evidence="1">
    <location>
        <begin position="36"/>
        <end position="47"/>
    </location>
</feature>
<dbReference type="GO" id="GO:0007018">
    <property type="term" value="P:microtubule-based movement"/>
    <property type="evidence" value="ECO:0007669"/>
    <property type="project" value="InterPro"/>
</dbReference>
<reference evidence="2" key="1">
    <citation type="submission" date="2015-12" db="EMBL/GenBank/DDBJ databases">
        <title>De novo transcriptome assembly of four potential Pierce s Disease insect vectors from Arizona vineyards.</title>
        <authorList>
            <person name="Tassone E.E."/>
        </authorList>
    </citation>
    <scope>NUCLEOTIDE SEQUENCE</scope>
</reference>
<protein>
    <submittedName>
        <fullName evidence="2">Uncharacterized protein</fullName>
    </submittedName>
</protein>
<dbReference type="EMBL" id="GEDC01004751">
    <property type="protein sequence ID" value="JAS32547.1"/>
    <property type="molecule type" value="Transcribed_RNA"/>
</dbReference>
<feature type="region of interest" description="Disordered" evidence="1">
    <location>
        <begin position="91"/>
        <end position="172"/>
    </location>
</feature>
<dbReference type="PANTHER" id="PTHR21608">
    <property type="entry name" value="KINESIN-LIKE PROTEIN CG14535"/>
    <property type="match status" value="1"/>
</dbReference>
<dbReference type="GO" id="GO:0003777">
    <property type="term" value="F:microtubule motor activity"/>
    <property type="evidence" value="ECO:0007669"/>
    <property type="project" value="InterPro"/>
</dbReference>
<organism evidence="2">
    <name type="scientific">Clastoptera arizonana</name>
    <name type="common">Arizona spittle bug</name>
    <dbReference type="NCBI Taxonomy" id="38151"/>
    <lineage>
        <taxon>Eukaryota</taxon>
        <taxon>Metazoa</taxon>
        <taxon>Ecdysozoa</taxon>
        <taxon>Arthropoda</taxon>
        <taxon>Hexapoda</taxon>
        <taxon>Insecta</taxon>
        <taxon>Pterygota</taxon>
        <taxon>Neoptera</taxon>
        <taxon>Paraneoptera</taxon>
        <taxon>Hemiptera</taxon>
        <taxon>Auchenorrhyncha</taxon>
        <taxon>Cercopoidea</taxon>
        <taxon>Clastopteridae</taxon>
        <taxon>Clastoptera</taxon>
    </lineage>
</organism>
<feature type="compositionally biased region" description="Low complexity" evidence="1">
    <location>
        <begin position="131"/>
        <end position="152"/>
    </location>
</feature>
<accession>A0A1B6E3S7</accession>
<sequence>VQLASRIHRMRRRRIKFVGGASGQIAGEDLGRITGSSEVDPSSSEQSADTVIYVGPSEETDGEHPPVYLPSLNSGDNRCAMGKALRGSGLEVRPTMSCKPSISKSVPASPLRHSQDGQKLNGLQDDRSSPHRSSGKSSLVGKSSGLNSSKSSPVRTISKSKDIKLPNGSSSVEEQWIDGPRIAKSKVAEGRNVHLLNKDGQHLLAKKETWVDGPMKINNSLGYGFMDYHKKSM</sequence>
<evidence type="ECO:0000313" key="2">
    <source>
        <dbReference type="EMBL" id="JAS32547.1"/>
    </source>
</evidence>
<feature type="non-terminal residue" evidence="2">
    <location>
        <position position="233"/>
    </location>
</feature>
<dbReference type="AlphaFoldDB" id="A0A1B6E3S7"/>
<proteinExistence type="predicted"/>
<dbReference type="InterPro" id="IPR027640">
    <property type="entry name" value="Kinesin-like_fam"/>
</dbReference>
<feature type="region of interest" description="Disordered" evidence="1">
    <location>
        <begin position="26"/>
        <end position="73"/>
    </location>
</feature>